<proteinExistence type="predicted"/>
<keyword evidence="2" id="KW-1185">Reference proteome</keyword>
<accession>A0ACC3N0P7</accession>
<evidence type="ECO:0000313" key="2">
    <source>
        <dbReference type="Proteomes" id="UP001281147"/>
    </source>
</evidence>
<protein>
    <submittedName>
        <fullName evidence="1">Uncharacterized protein</fullName>
    </submittedName>
</protein>
<reference evidence="1" key="1">
    <citation type="submission" date="2023-07" db="EMBL/GenBank/DDBJ databases">
        <title>Black Yeasts Isolated from many extreme environments.</title>
        <authorList>
            <person name="Coleine C."/>
            <person name="Stajich J.E."/>
            <person name="Selbmann L."/>
        </authorList>
    </citation>
    <scope>NUCLEOTIDE SEQUENCE</scope>
    <source>
        <strain evidence="1">CCFEE 5714</strain>
    </source>
</reference>
<sequence>MYQPPSQNLRISQHSQAERDVWLAEDDDIFETVNSNQAVADNSEALHHYGDLPTKIVVVRFYRGNASPGEQILMRREPSNPYDSNAIRIDNVAGTQIGHIPRGMASKLVPFMDNNALHVEGELAGEIGTFDCPLQVQMYGPDPHSEEGVLLVAEVKAAKLPLNALKAAEQAEKQRQKEKNEAEKRQKEAEWKRIAEARRAAAAGGTGNGARLPPSSQDGWTNSSQAGPSAQPIMADILEASQRFNPREVEQTTDQYGMQEDALKNMPFVEKPESIKTKMLPYQLQALKWLLDQEDPQPPPVGSKTAVQLWKRSDRHSHLYTNIATTFSTQEAQFARGGILADDMGTRDGHLLDLYSLLRFVGITGGLENLEIFNRVLVRPLKKGDQSATFLLQAVMTAFTLRRRKEMKFIDLRLPKLDEFVHRIEFTKKERDRYNALAAEAQGLLTRYEKKQGRKGKGSGEAFQHLLEILLRMRQCCNHWQLCSERITSLLAQLEEQKTVELTPEDQKALQDMLQVQIQSQEDCPVCLETLHNPVITTCGHAFGQECISKVLEAQHKCPMCRAELKDESCLVSPANECGDENANDEMDLTESSSKLDMMMQILGATKNEGNKTIIFSQWTRFLDIV</sequence>
<dbReference type="EMBL" id="JAUTXU010000107">
    <property type="protein sequence ID" value="KAK3707764.1"/>
    <property type="molecule type" value="Genomic_DNA"/>
</dbReference>
<comment type="caution">
    <text evidence="1">The sequence shown here is derived from an EMBL/GenBank/DDBJ whole genome shotgun (WGS) entry which is preliminary data.</text>
</comment>
<evidence type="ECO:0000313" key="1">
    <source>
        <dbReference type="EMBL" id="KAK3707764.1"/>
    </source>
</evidence>
<dbReference type="Proteomes" id="UP001281147">
    <property type="component" value="Unassembled WGS sequence"/>
</dbReference>
<name>A0ACC3N0P7_9PEZI</name>
<organism evidence="1 2">
    <name type="scientific">Vermiconidia calcicola</name>
    <dbReference type="NCBI Taxonomy" id="1690605"/>
    <lineage>
        <taxon>Eukaryota</taxon>
        <taxon>Fungi</taxon>
        <taxon>Dikarya</taxon>
        <taxon>Ascomycota</taxon>
        <taxon>Pezizomycotina</taxon>
        <taxon>Dothideomycetes</taxon>
        <taxon>Dothideomycetidae</taxon>
        <taxon>Mycosphaerellales</taxon>
        <taxon>Extremaceae</taxon>
        <taxon>Vermiconidia</taxon>
    </lineage>
</organism>
<gene>
    <name evidence="1" type="ORF">LTR37_011941</name>
</gene>